<dbReference type="Gene3D" id="3.40.190.290">
    <property type="match status" value="1"/>
</dbReference>
<dbReference type="InterPro" id="IPR000847">
    <property type="entry name" value="LysR_HTH_N"/>
</dbReference>
<dbReference type="Gene3D" id="1.10.10.10">
    <property type="entry name" value="Winged helix-like DNA-binding domain superfamily/Winged helix DNA-binding domain"/>
    <property type="match status" value="1"/>
</dbReference>
<dbReference type="InterPro" id="IPR036388">
    <property type="entry name" value="WH-like_DNA-bd_sf"/>
</dbReference>
<dbReference type="InterPro" id="IPR036390">
    <property type="entry name" value="WH_DNA-bd_sf"/>
</dbReference>
<keyword evidence="2" id="KW-0805">Transcription regulation</keyword>
<keyword evidence="7" id="KW-1185">Reference proteome</keyword>
<dbReference type="EMBL" id="LAYZ01000002">
    <property type="protein sequence ID" value="KKK35068.1"/>
    <property type="molecule type" value="Genomic_DNA"/>
</dbReference>
<gene>
    <name evidence="6" type="ORF">WN59_05415</name>
</gene>
<accession>A0A0M2SLF5</accession>
<protein>
    <recommendedName>
        <fullName evidence="5">HTH lysR-type domain-containing protein</fullName>
    </recommendedName>
</protein>
<evidence type="ECO:0000259" key="5">
    <source>
        <dbReference type="PROSITE" id="PS50931"/>
    </source>
</evidence>
<evidence type="ECO:0000256" key="4">
    <source>
        <dbReference type="ARBA" id="ARBA00023163"/>
    </source>
</evidence>
<sequence>MEIKQLKYFVETARQEHMTEAAMVLNVAQSALSRQIGLLESDLGIALFRREGRNIKLTEGGRSFYEDAVQILDSIAKSKERLIDATDRKEHTFNIHITRSDMTGKVLQSFNHFIKQDGAIEFTIHSESEETLGEKLLDESLDLVISPQKFNDGELRSTLLFEQNYYYVFRQKGGLNLPVQASSSELEGLPLAAFDPVIEMERLFRNSRIHNYKDLSIIQHLLIDHGYVAIVTSDEARQLTYNYPNFTVHSLKHLNIKHPMYASMHKDNEKPFVVKWYSRLRQEFMSMHSSYTD</sequence>
<dbReference type="RefSeq" id="WP_046513804.1">
    <property type="nucleotide sequence ID" value="NZ_LAYZ01000002.1"/>
</dbReference>
<proteinExistence type="inferred from homology"/>
<dbReference type="OrthoDB" id="9803735at2"/>
<dbReference type="GO" id="GO:0003677">
    <property type="term" value="F:DNA binding"/>
    <property type="evidence" value="ECO:0007669"/>
    <property type="project" value="UniProtKB-KW"/>
</dbReference>
<dbReference type="GO" id="GO:0003700">
    <property type="term" value="F:DNA-binding transcription factor activity"/>
    <property type="evidence" value="ECO:0007669"/>
    <property type="project" value="InterPro"/>
</dbReference>
<dbReference type="PATRIC" id="fig|1432562.3.peg.1077"/>
<dbReference type="GO" id="GO:0005829">
    <property type="term" value="C:cytosol"/>
    <property type="evidence" value="ECO:0007669"/>
    <property type="project" value="TreeGrafter"/>
</dbReference>
<dbReference type="InterPro" id="IPR050950">
    <property type="entry name" value="HTH-type_LysR_regulators"/>
</dbReference>
<dbReference type="STRING" id="1432562.WN59_05415"/>
<keyword evidence="4" id="KW-0804">Transcription</keyword>
<evidence type="ECO:0000256" key="1">
    <source>
        <dbReference type="ARBA" id="ARBA00009437"/>
    </source>
</evidence>
<dbReference type="SUPFAM" id="SSF46785">
    <property type="entry name" value="Winged helix' DNA-binding domain"/>
    <property type="match status" value="1"/>
</dbReference>
<reference evidence="6 7" key="1">
    <citation type="submission" date="2015-04" db="EMBL/GenBank/DDBJ databases">
        <title>Taxonomic description and genome sequence of Salinicoccus sediminis sp. nov., a novel hyper halotolerant bacterium isolated from marine sediment.</title>
        <authorList>
            <person name="Mathan Kumar R."/>
            <person name="Kaur G."/>
            <person name="Kumar N."/>
            <person name="Kumar A."/>
            <person name="Singh N.K."/>
            <person name="Kaur N."/>
            <person name="Mayilraj S."/>
        </authorList>
    </citation>
    <scope>NUCLEOTIDE SEQUENCE [LARGE SCALE GENOMIC DNA]</scope>
    <source>
        <strain evidence="6 7">SV-16</strain>
    </source>
</reference>
<dbReference type="PANTHER" id="PTHR30419:SF28">
    <property type="entry name" value="HTH-TYPE TRANSCRIPTIONAL REGULATOR BSDA"/>
    <property type="match status" value="1"/>
</dbReference>
<dbReference type="PROSITE" id="PS50931">
    <property type="entry name" value="HTH_LYSR"/>
    <property type="match status" value="1"/>
</dbReference>
<feature type="domain" description="HTH lysR-type" evidence="5">
    <location>
        <begin position="1"/>
        <end position="58"/>
    </location>
</feature>
<comment type="similarity">
    <text evidence="1">Belongs to the LysR transcriptional regulatory family.</text>
</comment>
<evidence type="ECO:0000313" key="7">
    <source>
        <dbReference type="Proteomes" id="UP000034287"/>
    </source>
</evidence>
<dbReference type="FunFam" id="1.10.10.10:FF:000001">
    <property type="entry name" value="LysR family transcriptional regulator"/>
    <property type="match status" value="1"/>
</dbReference>
<organism evidence="6 7">
    <name type="scientific">Salinicoccus sediminis</name>
    <dbReference type="NCBI Taxonomy" id="1432562"/>
    <lineage>
        <taxon>Bacteria</taxon>
        <taxon>Bacillati</taxon>
        <taxon>Bacillota</taxon>
        <taxon>Bacilli</taxon>
        <taxon>Bacillales</taxon>
        <taxon>Staphylococcaceae</taxon>
        <taxon>Salinicoccus</taxon>
    </lineage>
</organism>
<keyword evidence="3" id="KW-0238">DNA-binding</keyword>
<name>A0A0M2SLF5_9STAP</name>
<dbReference type="PRINTS" id="PR00039">
    <property type="entry name" value="HTHLYSR"/>
</dbReference>
<evidence type="ECO:0000256" key="3">
    <source>
        <dbReference type="ARBA" id="ARBA00023125"/>
    </source>
</evidence>
<comment type="caution">
    <text evidence="6">The sequence shown here is derived from an EMBL/GenBank/DDBJ whole genome shotgun (WGS) entry which is preliminary data.</text>
</comment>
<dbReference type="Pfam" id="PF00126">
    <property type="entry name" value="HTH_1"/>
    <property type="match status" value="1"/>
</dbReference>
<dbReference type="PANTHER" id="PTHR30419">
    <property type="entry name" value="HTH-TYPE TRANSCRIPTIONAL REGULATOR YBHD"/>
    <property type="match status" value="1"/>
</dbReference>
<evidence type="ECO:0000256" key="2">
    <source>
        <dbReference type="ARBA" id="ARBA00023015"/>
    </source>
</evidence>
<dbReference type="SUPFAM" id="SSF53850">
    <property type="entry name" value="Periplasmic binding protein-like II"/>
    <property type="match status" value="1"/>
</dbReference>
<evidence type="ECO:0000313" key="6">
    <source>
        <dbReference type="EMBL" id="KKK35068.1"/>
    </source>
</evidence>
<dbReference type="AlphaFoldDB" id="A0A0M2SLF5"/>
<dbReference type="Proteomes" id="UP000034287">
    <property type="component" value="Unassembled WGS sequence"/>
</dbReference>